<evidence type="ECO:0000313" key="3">
    <source>
        <dbReference type="WBParaSite" id="SCUD_0001229401-mRNA-1"/>
    </source>
</evidence>
<dbReference type="EMBL" id="UZAK01035013">
    <property type="protein sequence ID" value="VDP48223.1"/>
    <property type="molecule type" value="Genomic_DNA"/>
</dbReference>
<dbReference type="AlphaFoldDB" id="A0A183KBA3"/>
<dbReference type="Proteomes" id="UP000279833">
    <property type="component" value="Unassembled WGS sequence"/>
</dbReference>
<evidence type="ECO:0000313" key="1">
    <source>
        <dbReference type="EMBL" id="VDP48223.1"/>
    </source>
</evidence>
<reference evidence="3" key="1">
    <citation type="submission" date="2016-06" db="UniProtKB">
        <authorList>
            <consortium name="WormBaseParasite"/>
        </authorList>
    </citation>
    <scope>IDENTIFICATION</scope>
</reference>
<gene>
    <name evidence="1" type="ORF">SCUD_LOCUS12291</name>
</gene>
<proteinExistence type="predicted"/>
<evidence type="ECO:0000313" key="2">
    <source>
        <dbReference type="Proteomes" id="UP000279833"/>
    </source>
</evidence>
<reference evidence="1 2" key="2">
    <citation type="submission" date="2018-11" db="EMBL/GenBank/DDBJ databases">
        <authorList>
            <consortium name="Pathogen Informatics"/>
        </authorList>
    </citation>
    <scope>NUCLEOTIDE SEQUENCE [LARGE SCALE GENOMIC DNA]</scope>
    <source>
        <strain evidence="1">Dakar</strain>
        <strain evidence="2">Dakar, Senegal</strain>
    </source>
</reference>
<accession>A0A183KBA3</accession>
<keyword evidence="2" id="KW-1185">Reference proteome</keyword>
<sequence>MNICSTLRWTSHNNWYFRFAFFSKSWIHFYNIWI</sequence>
<organism evidence="3">
    <name type="scientific">Schistosoma curassoni</name>
    <dbReference type="NCBI Taxonomy" id="6186"/>
    <lineage>
        <taxon>Eukaryota</taxon>
        <taxon>Metazoa</taxon>
        <taxon>Spiralia</taxon>
        <taxon>Lophotrochozoa</taxon>
        <taxon>Platyhelminthes</taxon>
        <taxon>Trematoda</taxon>
        <taxon>Digenea</taxon>
        <taxon>Strigeidida</taxon>
        <taxon>Schistosomatoidea</taxon>
        <taxon>Schistosomatidae</taxon>
        <taxon>Schistosoma</taxon>
    </lineage>
</organism>
<protein>
    <submittedName>
        <fullName evidence="1 3">Uncharacterized protein</fullName>
    </submittedName>
</protein>
<name>A0A183KBA3_9TREM</name>
<dbReference type="WBParaSite" id="SCUD_0001229401-mRNA-1">
    <property type="protein sequence ID" value="SCUD_0001229401-mRNA-1"/>
    <property type="gene ID" value="SCUD_0001229401"/>
</dbReference>